<dbReference type="Pfam" id="PF00583">
    <property type="entry name" value="Acetyltransf_1"/>
    <property type="match status" value="1"/>
</dbReference>
<dbReference type="PANTHER" id="PTHR43072:SF23">
    <property type="entry name" value="UPF0039 PROTEIN C11D3.02C"/>
    <property type="match status" value="1"/>
</dbReference>
<comment type="caution">
    <text evidence="4">The sequence shown here is derived from an EMBL/GenBank/DDBJ whole genome shotgun (WGS) entry which is preliminary data.</text>
</comment>
<organism evidence="4 5">
    <name type="scientific">Crenobacter intestini</name>
    <dbReference type="NCBI Taxonomy" id="2563443"/>
    <lineage>
        <taxon>Bacteria</taxon>
        <taxon>Pseudomonadati</taxon>
        <taxon>Pseudomonadota</taxon>
        <taxon>Betaproteobacteria</taxon>
        <taxon>Neisseriales</taxon>
        <taxon>Neisseriaceae</taxon>
        <taxon>Crenobacter</taxon>
    </lineage>
</organism>
<dbReference type="EMBL" id="STGJ01000018">
    <property type="protein sequence ID" value="TIC79194.1"/>
    <property type="molecule type" value="Genomic_DNA"/>
</dbReference>
<name>A0A4T0UKL4_9NEIS</name>
<evidence type="ECO:0000313" key="5">
    <source>
        <dbReference type="Proteomes" id="UP000308891"/>
    </source>
</evidence>
<proteinExistence type="predicted"/>
<dbReference type="OrthoDB" id="5459937at2"/>
<dbReference type="RefSeq" id="WP_136555168.1">
    <property type="nucleotide sequence ID" value="NZ_STGJ01000018.1"/>
</dbReference>
<evidence type="ECO:0000256" key="2">
    <source>
        <dbReference type="ARBA" id="ARBA00023315"/>
    </source>
</evidence>
<dbReference type="CDD" id="cd04301">
    <property type="entry name" value="NAT_SF"/>
    <property type="match status" value="1"/>
</dbReference>
<evidence type="ECO:0000256" key="1">
    <source>
        <dbReference type="ARBA" id="ARBA00022679"/>
    </source>
</evidence>
<keyword evidence="5" id="KW-1185">Reference proteome</keyword>
<sequence length="171" mass="18570">MAELVPGISVRRATRDDLEAIVDIYNSTIASRMVTADLEPVSVADREPWFAAHGERHPLWVAEAGSRVVGWASLSAFHSRAAYDATAEVSVYLAPDTRGRGLGAAFLRFVEVACPALGVRNLVALVFGHNAPSVALFSRAGYARWGELPQVAELDCVRRDLLMLGKHLTQD</sequence>
<dbReference type="SUPFAM" id="SSF55729">
    <property type="entry name" value="Acyl-CoA N-acyltransferases (Nat)"/>
    <property type="match status" value="1"/>
</dbReference>
<dbReference type="GO" id="GO:0016747">
    <property type="term" value="F:acyltransferase activity, transferring groups other than amino-acyl groups"/>
    <property type="evidence" value="ECO:0007669"/>
    <property type="project" value="InterPro"/>
</dbReference>
<reference evidence="4 5" key="1">
    <citation type="submission" date="2019-04" db="EMBL/GenBank/DDBJ databases">
        <title>Crenobacter sp. nov.</title>
        <authorList>
            <person name="Shi S."/>
        </authorList>
    </citation>
    <scope>NUCLEOTIDE SEQUENCE [LARGE SCALE GENOMIC DNA]</scope>
    <source>
        <strain evidence="4 5">GY 70310</strain>
    </source>
</reference>
<keyword evidence="1 4" id="KW-0808">Transferase</keyword>
<dbReference type="PANTHER" id="PTHR43072">
    <property type="entry name" value="N-ACETYLTRANSFERASE"/>
    <property type="match status" value="1"/>
</dbReference>
<gene>
    <name evidence="4" type="ORF">E5K04_13920</name>
</gene>
<evidence type="ECO:0000259" key="3">
    <source>
        <dbReference type="PROSITE" id="PS51186"/>
    </source>
</evidence>
<protein>
    <submittedName>
        <fullName evidence="4">N-acetyltransferase</fullName>
    </submittedName>
</protein>
<dbReference type="PROSITE" id="PS51186">
    <property type="entry name" value="GNAT"/>
    <property type="match status" value="1"/>
</dbReference>
<dbReference type="InterPro" id="IPR016181">
    <property type="entry name" value="Acyl_CoA_acyltransferase"/>
</dbReference>
<keyword evidence="2" id="KW-0012">Acyltransferase</keyword>
<feature type="domain" description="N-acetyltransferase" evidence="3">
    <location>
        <begin position="8"/>
        <end position="169"/>
    </location>
</feature>
<accession>A0A4T0UKL4</accession>
<dbReference type="Gene3D" id="3.40.630.30">
    <property type="match status" value="1"/>
</dbReference>
<dbReference type="InterPro" id="IPR000182">
    <property type="entry name" value="GNAT_dom"/>
</dbReference>
<dbReference type="Proteomes" id="UP000308891">
    <property type="component" value="Unassembled WGS sequence"/>
</dbReference>
<dbReference type="AlphaFoldDB" id="A0A4T0UKL4"/>
<evidence type="ECO:0000313" key="4">
    <source>
        <dbReference type="EMBL" id="TIC79194.1"/>
    </source>
</evidence>